<name>A0A3M7SMF7_BRAPC</name>
<evidence type="ECO:0000313" key="2">
    <source>
        <dbReference type="Proteomes" id="UP000276133"/>
    </source>
</evidence>
<evidence type="ECO:0000313" key="1">
    <source>
        <dbReference type="EMBL" id="RNA36973.1"/>
    </source>
</evidence>
<protein>
    <submittedName>
        <fullName evidence="1">Uncharacterized protein</fullName>
    </submittedName>
</protein>
<keyword evidence="2" id="KW-1185">Reference proteome</keyword>
<proteinExistence type="predicted"/>
<dbReference type="EMBL" id="REGN01001110">
    <property type="protein sequence ID" value="RNA36973.1"/>
    <property type="molecule type" value="Genomic_DNA"/>
</dbReference>
<dbReference type="AlphaFoldDB" id="A0A3M7SMF7"/>
<organism evidence="1 2">
    <name type="scientific">Brachionus plicatilis</name>
    <name type="common">Marine rotifer</name>
    <name type="synonym">Brachionus muelleri</name>
    <dbReference type="NCBI Taxonomy" id="10195"/>
    <lineage>
        <taxon>Eukaryota</taxon>
        <taxon>Metazoa</taxon>
        <taxon>Spiralia</taxon>
        <taxon>Gnathifera</taxon>
        <taxon>Rotifera</taxon>
        <taxon>Eurotatoria</taxon>
        <taxon>Monogononta</taxon>
        <taxon>Pseudotrocha</taxon>
        <taxon>Ploima</taxon>
        <taxon>Brachionidae</taxon>
        <taxon>Brachionus</taxon>
    </lineage>
</organism>
<gene>
    <name evidence="1" type="ORF">BpHYR1_054117</name>
</gene>
<accession>A0A3M7SMF7</accession>
<dbReference type="Proteomes" id="UP000276133">
    <property type="component" value="Unassembled WGS sequence"/>
</dbReference>
<sequence length="95" mass="11244">MEKNVTRNGDLITKVFFFINWLKNKTFLNFRFLEKKDIFSNILNFTKVNLTVFYNIIFGLHGKNNLIIFRTDDVIISKTSKKDLKVCRFVIDTSS</sequence>
<reference evidence="1 2" key="1">
    <citation type="journal article" date="2018" name="Sci. Rep.">
        <title>Genomic signatures of local adaptation to the degree of environmental predictability in rotifers.</title>
        <authorList>
            <person name="Franch-Gras L."/>
            <person name="Hahn C."/>
            <person name="Garcia-Roger E.M."/>
            <person name="Carmona M.J."/>
            <person name="Serra M."/>
            <person name="Gomez A."/>
        </authorList>
    </citation>
    <scope>NUCLEOTIDE SEQUENCE [LARGE SCALE GENOMIC DNA]</scope>
    <source>
        <strain evidence="1">HYR1</strain>
    </source>
</reference>
<comment type="caution">
    <text evidence="1">The sequence shown here is derived from an EMBL/GenBank/DDBJ whole genome shotgun (WGS) entry which is preliminary data.</text>
</comment>